<proteinExistence type="predicted"/>
<dbReference type="InterPro" id="IPR009003">
    <property type="entry name" value="Peptidase_S1_PA"/>
</dbReference>
<accession>A0A644YTL7</accession>
<evidence type="ECO:0008006" key="2">
    <source>
        <dbReference type="Google" id="ProtNLM"/>
    </source>
</evidence>
<protein>
    <recommendedName>
        <fullName evidence="2">Trypsin-like peptidase domain-containing protein</fullName>
    </recommendedName>
</protein>
<reference evidence="1" key="1">
    <citation type="submission" date="2019-08" db="EMBL/GenBank/DDBJ databases">
        <authorList>
            <person name="Kucharzyk K."/>
            <person name="Murdoch R.W."/>
            <person name="Higgins S."/>
            <person name="Loffler F."/>
        </authorList>
    </citation>
    <scope>NUCLEOTIDE SEQUENCE</scope>
</reference>
<gene>
    <name evidence="1" type="ORF">SDC9_78413</name>
</gene>
<dbReference type="Gene3D" id="2.40.10.120">
    <property type="match status" value="1"/>
</dbReference>
<dbReference type="Pfam" id="PF13365">
    <property type="entry name" value="Trypsin_2"/>
    <property type="match status" value="1"/>
</dbReference>
<comment type="caution">
    <text evidence="1">The sequence shown here is derived from an EMBL/GenBank/DDBJ whole genome shotgun (WGS) entry which is preliminary data.</text>
</comment>
<evidence type="ECO:0000313" key="1">
    <source>
        <dbReference type="EMBL" id="MPM31856.1"/>
    </source>
</evidence>
<dbReference type="EMBL" id="VSSQ01006196">
    <property type="protein sequence ID" value="MPM31856.1"/>
    <property type="molecule type" value="Genomic_DNA"/>
</dbReference>
<dbReference type="SUPFAM" id="SSF50494">
    <property type="entry name" value="Trypsin-like serine proteases"/>
    <property type="match status" value="1"/>
</dbReference>
<name>A0A644YTL7_9ZZZZ</name>
<sequence>MFVNAFSKASSYTRPVVISHINVKNKCSAGIGSYVIINSEGWAVTAAHIVKEASKLNEMVDSFHKTQKEKEDIKNNLSIDKHTRAKLLKALPSFKNESPVRTSVWWGEDGLIVEEIIIVEYVDLAFVKFKNFNPTHINNYPIFKNPNKNISPGKSLCRIGFPFATITPTYEEDLDTFILPPGSLPIPFFPNEGIFTRNVNVKIDPSINKPPYDLMFLETSSPGLKGQSGGPIFDSNGFIWGIQSQTRHFPLGFSPEVPNGKHGEKEHQFLNIGWGAHIKTIIGAMNDLNIKHEISLD</sequence>
<organism evidence="1">
    <name type="scientific">bioreactor metagenome</name>
    <dbReference type="NCBI Taxonomy" id="1076179"/>
    <lineage>
        <taxon>unclassified sequences</taxon>
        <taxon>metagenomes</taxon>
        <taxon>ecological metagenomes</taxon>
    </lineage>
</organism>
<dbReference type="AlphaFoldDB" id="A0A644YTL7"/>